<organism evidence="2 3">
    <name type="scientific">Aromatoleum bremense</name>
    <dbReference type="NCBI Taxonomy" id="76115"/>
    <lineage>
        <taxon>Bacteria</taxon>
        <taxon>Pseudomonadati</taxon>
        <taxon>Pseudomonadota</taxon>
        <taxon>Betaproteobacteria</taxon>
        <taxon>Rhodocyclales</taxon>
        <taxon>Rhodocyclaceae</taxon>
        <taxon>Aromatoleum</taxon>
    </lineage>
</organism>
<protein>
    <submittedName>
        <fullName evidence="2">Uncharacterized protein</fullName>
    </submittedName>
</protein>
<proteinExistence type="predicted"/>
<reference evidence="2 3" key="1">
    <citation type="submission" date="2019-12" db="EMBL/GenBank/DDBJ databases">
        <title>Comparative genomics gives insights into the taxonomy of the Azoarcus-Aromatoleum group and reveals separate origins of nif in the plant-associated Azoarcus and non-plant-associated Aromatoleum sub-groups.</title>
        <authorList>
            <person name="Lafos M."/>
            <person name="Maluk M."/>
            <person name="Batista M."/>
            <person name="Junghare M."/>
            <person name="Carmona M."/>
            <person name="Faoro H."/>
            <person name="Cruz L.M."/>
            <person name="Battistoni F."/>
            <person name="De Souza E."/>
            <person name="Pedrosa F."/>
            <person name="Chen W.-M."/>
            <person name="Poole P.S."/>
            <person name="Dixon R.A."/>
            <person name="James E.K."/>
        </authorList>
    </citation>
    <scope>NUCLEOTIDE SEQUENCE [LARGE SCALE GENOMIC DNA]</scope>
    <source>
        <strain evidence="2 3">PbN1</strain>
    </source>
</reference>
<evidence type="ECO:0000313" key="2">
    <source>
        <dbReference type="EMBL" id="NMG16718.1"/>
    </source>
</evidence>
<feature type="compositionally biased region" description="Low complexity" evidence="1">
    <location>
        <begin position="16"/>
        <end position="26"/>
    </location>
</feature>
<evidence type="ECO:0000256" key="1">
    <source>
        <dbReference type="SAM" id="MobiDB-lite"/>
    </source>
</evidence>
<dbReference type="Proteomes" id="UP000633943">
    <property type="component" value="Unassembled WGS sequence"/>
</dbReference>
<keyword evidence="3" id="KW-1185">Reference proteome</keyword>
<dbReference type="RefSeq" id="WP_169203288.1">
    <property type="nucleotide sequence ID" value="NZ_CP059467.1"/>
</dbReference>
<gene>
    <name evidence="2" type="ORF">GPA24_14470</name>
</gene>
<feature type="region of interest" description="Disordered" evidence="1">
    <location>
        <begin position="1"/>
        <end position="35"/>
    </location>
</feature>
<name>A0ABX1NXZ1_9RHOO</name>
<sequence length="82" mass="9235">MTKAVAQAAHRRARSPKLLPAAAQHPAQRHPVTRFGEARRDQLLLGGVERALGVEQANGATALSVDLRRWPVYRNERHRHTR</sequence>
<accession>A0ABX1NXZ1</accession>
<evidence type="ECO:0000313" key="3">
    <source>
        <dbReference type="Proteomes" id="UP000633943"/>
    </source>
</evidence>
<dbReference type="EMBL" id="WTVP01000044">
    <property type="protein sequence ID" value="NMG16718.1"/>
    <property type="molecule type" value="Genomic_DNA"/>
</dbReference>
<comment type="caution">
    <text evidence="2">The sequence shown here is derived from an EMBL/GenBank/DDBJ whole genome shotgun (WGS) entry which is preliminary data.</text>
</comment>